<evidence type="ECO:0000256" key="9">
    <source>
        <dbReference type="PIRSR" id="PIRSR001399-1"/>
    </source>
</evidence>
<evidence type="ECO:0000256" key="8">
    <source>
        <dbReference type="HAMAP-Rule" id="MF_00169"/>
    </source>
</evidence>
<dbReference type="NCBIfam" id="NF003805">
    <property type="entry name" value="PRK05395.1-2"/>
    <property type="match status" value="1"/>
</dbReference>
<evidence type="ECO:0000256" key="6">
    <source>
        <dbReference type="ARBA" id="ARBA00012060"/>
    </source>
</evidence>
<feature type="binding site" evidence="8 10">
    <location>
        <position position="90"/>
    </location>
    <ligand>
        <name>substrate</name>
    </ligand>
</feature>
<organism evidence="12 13">
    <name type="scientific">Cedecea neteri</name>
    <dbReference type="NCBI Taxonomy" id="158822"/>
    <lineage>
        <taxon>Bacteria</taxon>
        <taxon>Pseudomonadati</taxon>
        <taxon>Pseudomonadota</taxon>
        <taxon>Gammaproteobacteria</taxon>
        <taxon>Enterobacterales</taxon>
        <taxon>Enterobacteriaceae</taxon>
        <taxon>Cedecea</taxon>
    </lineage>
</organism>
<dbReference type="CDD" id="cd00466">
    <property type="entry name" value="DHQase_II"/>
    <property type="match status" value="1"/>
</dbReference>
<dbReference type="PANTHER" id="PTHR21272:SF3">
    <property type="entry name" value="CATABOLIC 3-DEHYDROQUINASE"/>
    <property type="match status" value="1"/>
</dbReference>
<dbReference type="NCBIfam" id="NF003806">
    <property type="entry name" value="PRK05395.1-3"/>
    <property type="match status" value="1"/>
</dbReference>
<comment type="catalytic activity">
    <reaction evidence="1 8">
        <text>3-dehydroquinate = 3-dehydroshikimate + H2O</text>
        <dbReference type="Rhea" id="RHEA:21096"/>
        <dbReference type="ChEBI" id="CHEBI:15377"/>
        <dbReference type="ChEBI" id="CHEBI:16630"/>
        <dbReference type="ChEBI" id="CHEBI:32364"/>
        <dbReference type="EC" id="4.2.1.10"/>
    </reaction>
</comment>
<evidence type="ECO:0000256" key="10">
    <source>
        <dbReference type="PIRSR" id="PIRSR001399-2"/>
    </source>
</evidence>
<keyword evidence="8" id="KW-0057">Aromatic amino acid biosynthesis</keyword>
<keyword evidence="7 8" id="KW-0456">Lyase</keyword>
<dbReference type="EMBL" id="CP009458">
    <property type="protein sequence ID" value="AIR59692.1"/>
    <property type="molecule type" value="Genomic_DNA"/>
</dbReference>
<feature type="binding site" evidence="8 10">
    <location>
        <position position="77"/>
    </location>
    <ligand>
        <name>substrate</name>
    </ligand>
</feature>
<dbReference type="SUPFAM" id="SSF52304">
    <property type="entry name" value="Type II 3-dehydroquinate dehydratase"/>
    <property type="match status" value="1"/>
</dbReference>
<dbReference type="NCBIfam" id="TIGR01088">
    <property type="entry name" value="aroQ"/>
    <property type="match status" value="1"/>
</dbReference>
<dbReference type="GO" id="GO:0009073">
    <property type="term" value="P:aromatic amino acid family biosynthetic process"/>
    <property type="evidence" value="ECO:0007669"/>
    <property type="project" value="UniProtKB-KW"/>
</dbReference>
<evidence type="ECO:0000313" key="12">
    <source>
        <dbReference type="EMBL" id="AIR59692.1"/>
    </source>
</evidence>
<dbReference type="PROSITE" id="PS01029">
    <property type="entry name" value="DEHYDROQUINASE_II"/>
    <property type="match status" value="1"/>
</dbReference>
<dbReference type="Proteomes" id="UP000029516">
    <property type="component" value="Chromosome"/>
</dbReference>
<comment type="function">
    <text evidence="2 8">Catalyzes a trans-dehydration via an enolate intermediate.</text>
</comment>
<evidence type="ECO:0000256" key="11">
    <source>
        <dbReference type="PIRSR" id="PIRSR001399-3"/>
    </source>
</evidence>
<dbReference type="GO" id="GO:0009423">
    <property type="term" value="P:chorismate biosynthetic process"/>
    <property type="evidence" value="ECO:0007669"/>
    <property type="project" value="UniProtKB-UniRule"/>
</dbReference>
<dbReference type="InterPro" id="IPR036441">
    <property type="entry name" value="DHquinase_II_sf"/>
</dbReference>
<dbReference type="GO" id="GO:0003855">
    <property type="term" value="F:3-dehydroquinate dehydratase activity"/>
    <property type="evidence" value="ECO:0007669"/>
    <property type="project" value="UniProtKB-UniRule"/>
</dbReference>
<dbReference type="PANTHER" id="PTHR21272">
    <property type="entry name" value="CATABOLIC 3-DEHYDROQUINASE"/>
    <property type="match status" value="1"/>
</dbReference>
<evidence type="ECO:0000256" key="7">
    <source>
        <dbReference type="ARBA" id="ARBA00023239"/>
    </source>
</evidence>
<dbReference type="RefSeq" id="WP_039288225.1">
    <property type="nucleotide sequence ID" value="NZ_CP009458.1"/>
</dbReference>
<evidence type="ECO:0000313" key="13">
    <source>
        <dbReference type="Proteomes" id="UP000029516"/>
    </source>
</evidence>
<feature type="binding site" evidence="8 10">
    <location>
        <position position="83"/>
    </location>
    <ligand>
        <name>substrate</name>
    </ligand>
</feature>
<feature type="site" description="Transition state stabilizer" evidence="8 11">
    <location>
        <position position="21"/>
    </location>
</feature>
<dbReference type="Gene3D" id="3.40.50.9100">
    <property type="entry name" value="Dehydroquinase, class II"/>
    <property type="match status" value="1"/>
</dbReference>
<proteinExistence type="inferred from homology"/>
<sequence length="150" mass="16417">MSGEFHILLLNGPNLNMLGTREPDKYGHQTLAEIVNTLEAEATSLGVTLSHLQSNAEYALIDRIHQAKDTVDFILINPAAFTHTSVALRDALLAVDIPFIEIHLSNVHAREPFRHHSYLSDKAVGVICGLGADGYSYALQTAVKRLSKSI</sequence>
<accession>A0AAN0VS01</accession>
<dbReference type="EC" id="4.2.1.10" evidence="6 8"/>
<evidence type="ECO:0000256" key="3">
    <source>
        <dbReference type="ARBA" id="ARBA00004902"/>
    </source>
</evidence>
<keyword evidence="8" id="KW-0028">Amino-acid biosynthesis</keyword>
<dbReference type="InterPro" id="IPR018509">
    <property type="entry name" value="DHquinase_II_CS"/>
</dbReference>
<dbReference type="KEGG" id="cem:LH23_03185"/>
<comment type="subunit">
    <text evidence="5 8">Homododecamer.</text>
</comment>
<dbReference type="NCBIfam" id="NF003807">
    <property type="entry name" value="PRK05395.1-4"/>
    <property type="match status" value="1"/>
</dbReference>
<gene>
    <name evidence="8" type="primary">aroQ</name>
    <name evidence="12" type="ORF">LH23_03185</name>
</gene>
<feature type="binding site" evidence="8 10">
    <location>
        <begin position="104"/>
        <end position="105"/>
    </location>
    <ligand>
        <name>substrate</name>
    </ligand>
</feature>
<dbReference type="PIRSF" id="PIRSF001399">
    <property type="entry name" value="DHquinase_II"/>
    <property type="match status" value="1"/>
</dbReference>
<name>A0AAN0VS01_9ENTR</name>
<feature type="binding site" evidence="8 10">
    <location>
        <position position="114"/>
    </location>
    <ligand>
        <name>substrate</name>
    </ligand>
</feature>
<dbReference type="GO" id="GO:0019631">
    <property type="term" value="P:quinate catabolic process"/>
    <property type="evidence" value="ECO:0007669"/>
    <property type="project" value="TreeGrafter"/>
</dbReference>
<protein>
    <recommendedName>
        <fullName evidence="6 8">3-dehydroquinate dehydratase</fullName>
        <shortName evidence="8">3-dehydroquinase</shortName>
        <ecNumber evidence="6 8">4.2.1.10</ecNumber>
    </recommendedName>
    <alternativeName>
        <fullName evidence="8">Type II DHQase</fullName>
    </alternativeName>
</protein>
<dbReference type="GO" id="GO:0008652">
    <property type="term" value="P:amino acid biosynthetic process"/>
    <property type="evidence" value="ECO:0007669"/>
    <property type="project" value="UniProtKB-KW"/>
</dbReference>
<dbReference type="InterPro" id="IPR001874">
    <property type="entry name" value="DHquinase_II"/>
</dbReference>
<feature type="active site" description="Proton acceptor" evidence="8 9">
    <location>
        <position position="26"/>
    </location>
</feature>
<dbReference type="AlphaFoldDB" id="A0AAN0VS01"/>
<reference evidence="12 13" key="1">
    <citation type="submission" date="2014-09" db="EMBL/GenBank/DDBJ databases">
        <authorList>
            <person name="Chan K.-G."/>
        </authorList>
    </citation>
    <scope>NUCLEOTIDE SEQUENCE [LARGE SCALE GENOMIC DNA]</scope>
    <source>
        <strain evidence="12 13">M006</strain>
    </source>
</reference>
<dbReference type="Pfam" id="PF01220">
    <property type="entry name" value="DHquinase_II"/>
    <property type="match status" value="1"/>
</dbReference>
<evidence type="ECO:0000256" key="4">
    <source>
        <dbReference type="ARBA" id="ARBA00011037"/>
    </source>
</evidence>
<dbReference type="HAMAP" id="MF_00169">
    <property type="entry name" value="AroQ"/>
    <property type="match status" value="1"/>
</dbReference>
<dbReference type="NCBIfam" id="NF003804">
    <property type="entry name" value="PRK05395.1-1"/>
    <property type="match status" value="1"/>
</dbReference>
<evidence type="ECO:0000256" key="2">
    <source>
        <dbReference type="ARBA" id="ARBA00003924"/>
    </source>
</evidence>
<feature type="active site" description="Proton donor" evidence="8 9">
    <location>
        <position position="103"/>
    </location>
</feature>
<comment type="similarity">
    <text evidence="4 8">Belongs to the type-II 3-dehydroquinase family.</text>
</comment>
<comment type="pathway">
    <text evidence="3 8">Metabolic intermediate biosynthesis; chorismate biosynthesis; chorismate from D-erythrose 4-phosphate and phosphoenolpyruvate: step 3/7.</text>
</comment>
<evidence type="ECO:0000256" key="1">
    <source>
        <dbReference type="ARBA" id="ARBA00001864"/>
    </source>
</evidence>
<evidence type="ECO:0000256" key="5">
    <source>
        <dbReference type="ARBA" id="ARBA00011193"/>
    </source>
</evidence>